<proteinExistence type="predicted"/>
<dbReference type="AlphaFoldDB" id="A0A660CAE6"/>
<evidence type="ECO:0000313" key="2">
    <source>
        <dbReference type="Proteomes" id="UP000317303"/>
    </source>
</evidence>
<protein>
    <submittedName>
        <fullName evidence="1">Uncharacterized protein</fullName>
    </submittedName>
</protein>
<comment type="caution">
    <text evidence="1">The sequence shown here is derived from an EMBL/GenBank/DDBJ whole genome shotgun (WGS) entry which is preliminary data.</text>
</comment>
<accession>A0A660CAE6</accession>
<name>A0A660CAE6_9PSEU</name>
<evidence type="ECO:0000313" key="1">
    <source>
        <dbReference type="EMBL" id="TWH18713.1"/>
    </source>
</evidence>
<dbReference type="Proteomes" id="UP000317303">
    <property type="component" value="Unassembled WGS sequence"/>
</dbReference>
<reference evidence="1 2" key="1">
    <citation type="submission" date="2019-07" db="EMBL/GenBank/DDBJ databases">
        <title>R&amp;d 2014.</title>
        <authorList>
            <person name="Klenk H.-P."/>
        </authorList>
    </citation>
    <scope>NUCLEOTIDE SEQUENCE [LARGE SCALE GENOMIC DNA]</scope>
    <source>
        <strain evidence="1 2">DSM 43194</strain>
    </source>
</reference>
<organism evidence="1 2">
    <name type="scientific">Prauserella rugosa</name>
    <dbReference type="NCBI Taxonomy" id="43354"/>
    <lineage>
        <taxon>Bacteria</taxon>
        <taxon>Bacillati</taxon>
        <taxon>Actinomycetota</taxon>
        <taxon>Actinomycetes</taxon>
        <taxon>Pseudonocardiales</taxon>
        <taxon>Pseudonocardiaceae</taxon>
        <taxon>Prauserella</taxon>
    </lineage>
</organism>
<keyword evidence="2" id="KW-1185">Reference proteome</keyword>
<sequence length="64" mass="7190">MYVHIGSTAELPQYLRTHCTEADDRDAKRLVTGSVHATHTPNARRWASRIAACIFRLVIASPTR</sequence>
<dbReference type="EMBL" id="VLJV01000001">
    <property type="protein sequence ID" value="TWH18713.1"/>
    <property type="molecule type" value="Genomic_DNA"/>
</dbReference>
<gene>
    <name evidence="1" type="ORF">JD82_00534</name>
</gene>